<sequence>MRFALVTSSYRGDLERCRLLCDSIDRFVTGHEVHYILVEARDLEMFRPLAGAKRRIVSERDLLPWWLRPVNHPVRAGARLWLSPFGLPFHGWHVQQLRRFAMAARMDEEAMISLDSDVVFVKPFDARTMEQDGRVAFYRVPDGMTRVLDHLQAEHGTWARRAGRLVGAPPTPPTEAAYIGTLIAWRRDTVRDLLARIASLARRPAMAALCASRALSECTVYGRFVDEVEGHPERHLPEARQRCAVYWDGPPLDAAGLDAFLAALEPHQVAIGLQSFTGTDPALIRRAAGL</sequence>
<dbReference type="Pfam" id="PF20102">
    <property type="entry name" value="DUF6492"/>
    <property type="match status" value="1"/>
</dbReference>
<evidence type="ECO:0000313" key="2">
    <source>
        <dbReference type="Proteomes" id="UP000265750"/>
    </source>
</evidence>
<proteinExistence type="predicted"/>
<protein>
    <recommendedName>
        <fullName evidence="3">Glycosyl transferase</fullName>
    </recommendedName>
</protein>
<accession>A0A3A1WIG9</accession>
<keyword evidence="2" id="KW-1185">Reference proteome</keyword>
<evidence type="ECO:0008006" key="3">
    <source>
        <dbReference type="Google" id="ProtNLM"/>
    </source>
</evidence>
<dbReference type="OrthoDB" id="571298at2"/>
<evidence type="ECO:0000313" key="1">
    <source>
        <dbReference type="EMBL" id="RIY00046.1"/>
    </source>
</evidence>
<name>A0A3A1WIG9_9HYPH</name>
<dbReference type="InterPro" id="IPR045499">
    <property type="entry name" value="DUF6492"/>
</dbReference>
<gene>
    <name evidence="1" type="ORF">D3218_12145</name>
</gene>
<comment type="caution">
    <text evidence="1">The sequence shown here is derived from an EMBL/GenBank/DDBJ whole genome shotgun (WGS) entry which is preliminary data.</text>
</comment>
<dbReference type="RefSeq" id="WP_119540357.1">
    <property type="nucleotide sequence ID" value="NZ_QYRN01000006.1"/>
</dbReference>
<dbReference type="EMBL" id="QYRN01000006">
    <property type="protein sequence ID" value="RIY00046.1"/>
    <property type="molecule type" value="Genomic_DNA"/>
</dbReference>
<dbReference type="AlphaFoldDB" id="A0A3A1WIG9"/>
<organism evidence="1 2">
    <name type="scientific">Aureimonas flava</name>
    <dbReference type="NCBI Taxonomy" id="2320271"/>
    <lineage>
        <taxon>Bacteria</taxon>
        <taxon>Pseudomonadati</taxon>
        <taxon>Pseudomonadota</taxon>
        <taxon>Alphaproteobacteria</taxon>
        <taxon>Hyphomicrobiales</taxon>
        <taxon>Aurantimonadaceae</taxon>
        <taxon>Aureimonas</taxon>
    </lineage>
</organism>
<reference evidence="2" key="1">
    <citation type="submission" date="2018-09" db="EMBL/GenBank/DDBJ databases">
        <authorList>
            <person name="Tuo L."/>
        </authorList>
    </citation>
    <scope>NUCLEOTIDE SEQUENCE [LARGE SCALE GENOMIC DNA]</scope>
    <source>
        <strain evidence="2">M2BS4Y-1</strain>
    </source>
</reference>
<dbReference type="Proteomes" id="UP000265750">
    <property type="component" value="Unassembled WGS sequence"/>
</dbReference>